<evidence type="ECO:0000313" key="2">
    <source>
        <dbReference type="Proteomes" id="UP001172680"/>
    </source>
</evidence>
<reference evidence="1" key="1">
    <citation type="submission" date="2022-10" db="EMBL/GenBank/DDBJ databases">
        <title>Culturing micro-colonial fungi from biological soil crusts in the Mojave desert and describing Neophaeococcomyces mojavensis, and introducing the new genera and species Taxawa tesnikishii.</title>
        <authorList>
            <person name="Kurbessoian T."/>
            <person name="Stajich J.E."/>
        </authorList>
    </citation>
    <scope>NUCLEOTIDE SEQUENCE</scope>
    <source>
        <strain evidence="1">JES_115</strain>
    </source>
</reference>
<dbReference type="EMBL" id="JAPDRP010000016">
    <property type="protein sequence ID" value="KAJ9641100.1"/>
    <property type="molecule type" value="Genomic_DNA"/>
</dbReference>
<comment type="caution">
    <text evidence="1">The sequence shown here is derived from an EMBL/GenBank/DDBJ whole genome shotgun (WGS) entry which is preliminary data.</text>
</comment>
<organism evidence="1 2">
    <name type="scientific">Coniosporium tulheliwenetii</name>
    <dbReference type="NCBI Taxonomy" id="3383036"/>
    <lineage>
        <taxon>Eukaryota</taxon>
        <taxon>Fungi</taxon>
        <taxon>Dikarya</taxon>
        <taxon>Ascomycota</taxon>
        <taxon>Pezizomycotina</taxon>
        <taxon>Dothideomycetes</taxon>
        <taxon>Dothideomycetes incertae sedis</taxon>
        <taxon>Coniosporium</taxon>
    </lineage>
</organism>
<keyword evidence="2" id="KW-1185">Reference proteome</keyword>
<accession>A0ACC2Z0L7</accession>
<proteinExistence type="predicted"/>
<sequence>MVKEDGAPSSLDKLITGIWEQIHGSIGLDPGLMVEQLHENHALEGSPSVTDPNSPSGHVALAAFSGAFSQMNVLCRKITQASRCCRSLEVIVQARWVEYFDARVQQLAASGGGGSLTKNRMYALKEACEDFGWTEKELRNKMAVWRGYQEIKEAGGWVSLVFAGIGLYRFCKYRIGFSKEAMQRLQSLRRRFEVAADTLHPHWRELLPIIGEPSERVYDGHPHDWVVSEQNEPIPLRQTYLQWDLNFTFKHLEESVIDEDAWGPLWDPRRPTPAATDVATSGAYICDVCGERQEDDPKENYCRCFPALYGCIRQACPVQVFRTANGRNNGLEACLPFPRGTAIGEFTGLLTRHFTNTDVMVGQPSPSSPTYQIHQGRQGNYTRFVNHSCCPNAQFERFSWRGVQRIVLVSHLAQPH</sequence>
<dbReference type="Proteomes" id="UP001172680">
    <property type="component" value="Unassembled WGS sequence"/>
</dbReference>
<name>A0ACC2Z0L7_9PEZI</name>
<protein>
    <submittedName>
        <fullName evidence="1">Uncharacterized protein</fullName>
    </submittedName>
</protein>
<gene>
    <name evidence="1" type="ORF">H2199_005768</name>
</gene>
<evidence type="ECO:0000313" key="1">
    <source>
        <dbReference type="EMBL" id="KAJ9641100.1"/>
    </source>
</evidence>